<dbReference type="SUPFAM" id="SSF51735">
    <property type="entry name" value="NAD(P)-binding Rossmann-fold domains"/>
    <property type="match status" value="1"/>
</dbReference>
<dbReference type="InterPro" id="IPR013328">
    <property type="entry name" value="6PGD_dom2"/>
</dbReference>
<name>A0A010ZW81_9ACTN</name>
<dbReference type="Gene3D" id="1.10.1040.10">
    <property type="entry name" value="N-(1-d-carboxylethyl)-l-norvaline Dehydrogenase, domain 2"/>
    <property type="match status" value="1"/>
</dbReference>
<dbReference type="PATRIC" id="fig|927661.3.peg.4101"/>
<dbReference type="InterPro" id="IPR006115">
    <property type="entry name" value="6PGDH_NADP-bd"/>
</dbReference>
<dbReference type="GO" id="GO:0051287">
    <property type="term" value="F:NAD binding"/>
    <property type="evidence" value="ECO:0007669"/>
    <property type="project" value="InterPro"/>
</dbReference>
<dbReference type="InterPro" id="IPR008927">
    <property type="entry name" value="6-PGluconate_DH-like_C_sf"/>
</dbReference>
<dbReference type="PIRSF" id="PIRSF000103">
    <property type="entry name" value="HIBADH"/>
    <property type="match status" value="1"/>
</dbReference>
<accession>A0A010ZW81</accession>
<dbReference type="InterPro" id="IPR029154">
    <property type="entry name" value="HIBADH-like_NADP-bd"/>
</dbReference>
<dbReference type="Pfam" id="PF14833">
    <property type="entry name" value="NAD_binding_11"/>
    <property type="match status" value="1"/>
</dbReference>
<evidence type="ECO:0000256" key="2">
    <source>
        <dbReference type="ARBA" id="ARBA00023002"/>
    </source>
</evidence>
<evidence type="ECO:0000313" key="8">
    <source>
        <dbReference type="Proteomes" id="UP000021053"/>
    </source>
</evidence>
<dbReference type="HOGENOM" id="CLU_035117_1_1_11"/>
<dbReference type="Pfam" id="PF03446">
    <property type="entry name" value="NAD_binding_2"/>
    <property type="match status" value="1"/>
</dbReference>
<dbReference type="Gene3D" id="3.40.50.720">
    <property type="entry name" value="NAD(P)-binding Rossmann-like Domain"/>
    <property type="match status" value="1"/>
</dbReference>
<proteinExistence type="inferred from homology"/>
<dbReference type="InterPro" id="IPR015815">
    <property type="entry name" value="HIBADH-related"/>
</dbReference>
<evidence type="ECO:0000256" key="1">
    <source>
        <dbReference type="ARBA" id="ARBA00009080"/>
    </source>
</evidence>
<comment type="similarity">
    <text evidence="1">Belongs to the HIBADH-related family.</text>
</comment>
<reference evidence="7 8" key="1">
    <citation type="submission" date="2013-07" db="EMBL/GenBank/DDBJ databases">
        <authorList>
            <consortium name="DOE Joint Genome Institute"/>
            <person name="Eisen J."/>
            <person name="Huntemann M."/>
            <person name="Han J."/>
            <person name="Chen A."/>
            <person name="Kyrpides N."/>
            <person name="Mavromatis K."/>
            <person name="Markowitz V."/>
            <person name="Palaniappan K."/>
            <person name="Ivanova N."/>
            <person name="Schaumberg A."/>
            <person name="Pati A."/>
            <person name="Liolios K."/>
            <person name="Nordberg H.P."/>
            <person name="Cantor M.N."/>
            <person name="Hua S.X."/>
            <person name="Woyke T."/>
        </authorList>
    </citation>
    <scope>NUCLEOTIDE SEQUENCE [LARGE SCALE GENOMIC DNA]</scope>
    <source>
        <strain evidence="7 8">DSM 44712</strain>
    </source>
</reference>
<sequence length="272" mass="27570">MGFVGLGSIGAPMARRLLRWPGGLVVHDVDPRACAAVKGAEVATGVAELASRVGFVSVMVRDDDQVRDVVGQIVASGARPLVAVHSTVAPPTPAALASAAGPRILDAPVSGSVIGADAGTLAFMVGGTAEDFAAAKDVLALMGTRIVHAGPVGAGTAMKLARNLLQFVSFTAAFEAQRLASAAGLDVRALGEVVRHTDAVTGGPGSVLLRGSSEPLTPDDPWTGVFTHVRTLGEKDLGFAVELAAQLDVDVPLARYALAHLGRALGLPEVAP</sequence>
<gene>
    <name evidence="7" type="ORF">CryarDRAFT_4128</name>
</gene>
<dbReference type="GO" id="GO:0050661">
    <property type="term" value="F:NADP binding"/>
    <property type="evidence" value="ECO:0007669"/>
    <property type="project" value="InterPro"/>
</dbReference>
<keyword evidence="3" id="KW-0520">NAD</keyword>
<comment type="caution">
    <text evidence="7">The sequence shown here is derived from an EMBL/GenBank/DDBJ whole genome shotgun (WGS) entry which is preliminary data.</text>
</comment>
<dbReference type="GO" id="GO:0016616">
    <property type="term" value="F:oxidoreductase activity, acting on the CH-OH group of donors, NAD or NADP as acceptor"/>
    <property type="evidence" value="ECO:0007669"/>
    <property type="project" value="TreeGrafter"/>
</dbReference>
<evidence type="ECO:0000256" key="3">
    <source>
        <dbReference type="ARBA" id="ARBA00023027"/>
    </source>
</evidence>
<dbReference type="InterPro" id="IPR036291">
    <property type="entry name" value="NAD(P)-bd_dom_sf"/>
</dbReference>
<keyword evidence="2" id="KW-0560">Oxidoreductase</keyword>
<dbReference type="PANTHER" id="PTHR22981">
    <property type="entry name" value="3-HYDROXYISOBUTYRATE DEHYDROGENASE-RELATED"/>
    <property type="match status" value="1"/>
</dbReference>
<dbReference type="EMBL" id="JFBT01000001">
    <property type="protein sequence ID" value="EXG82924.1"/>
    <property type="molecule type" value="Genomic_DNA"/>
</dbReference>
<dbReference type="Proteomes" id="UP000021053">
    <property type="component" value="Unassembled WGS sequence"/>
</dbReference>
<feature type="domain" description="6-phosphogluconate dehydrogenase NADP-binding" evidence="5">
    <location>
        <begin position="2"/>
        <end position="150"/>
    </location>
</feature>
<feature type="active site" evidence="4">
    <location>
        <position position="159"/>
    </location>
</feature>
<dbReference type="AlphaFoldDB" id="A0A010ZW81"/>
<evidence type="ECO:0000259" key="5">
    <source>
        <dbReference type="Pfam" id="PF03446"/>
    </source>
</evidence>
<keyword evidence="8" id="KW-1185">Reference proteome</keyword>
<evidence type="ECO:0000313" key="7">
    <source>
        <dbReference type="EMBL" id="EXG82924.1"/>
    </source>
</evidence>
<dbReference type="PANTHER" id="PTHR22981:SF7">
    <property type="entry name" value="3-HYDROXYISOBUTYRATE DEHYDROGENASE, MITOCHONDRIAL"/>
    <property type="match status" value="1"/>
</dbReference>
<dbReference type="SUPFAM" id="SSF48179">
    <property type="entry name" value="6-phosphogluconate dehydrogenase C-terminal domain-like"/>
    <property type="match status" value="1"/>
</dbReference>
<organism evidence="7 8">
    <name type="scientific">Cryptosporangium arvum DSM 44712</name>
    <dbReference type="NCBI Taxonomy" id="927661"/>
    <lineage>
        <taxon>Bacteria</taxon>
        <taxon>Bacillati</taxon>
        <taxon>Actinomycetota</taxon>
        <taxon>Actinomycetes</taxon>
        <taxon>Cryptosporangiales</taxon>
        <taxon>Cryptosporangiaceae</taxon>
        <taxon>Cryptosporangium</taxon>
    </lineage>
</organism>
<protein>
    <submittedName>
        <fullName evidence="7">Beta-hydroxyacid dehydrogenase, 3-hydroxyisobutyrate dehydrogenase</fullName>
    </submittedName>
</protein>
<feature type="domain" description="3-hydroxyisobutyrate dehydrogenase-like NAD-binding" evidence="6">
    <location>
        <begin position="153"/>
        <end position="257"/>
    </location>
</feature>
<evidence type="ECO:0000256" key="4">
    <source>
        <dbReference type="PIRSR" id="PIRSR000103-1"/>
    </source>
</evidence>
<evidence type="ECO:0000259" key="6">
    <source>
        <dbReference type="Pfam" id="PF14833"/>
    </source>
</evidence>